<evidence type="ECO:0000313" key="8">
    <source>
        <dbReference type="Proteomes" id="UP000198992"/>
    </source>
</evidence>
<feature type="transmembrane region" description="Helical" evidence="6">
    <location>
        <begin position="158"/>
        <end position="178"/>
    </location>
</feature>
<feature type="transmembrane region" description="Helical" evidence="6">
    <location>
        <begin position="208"/>
        <end position="232"/>
    </location>
</feature>
<keyword evidence="4 6" id="KW-1133">Transmembrane helix</keyword>
<evidence type="ECO:0000256" key="2">
    <source>
        <dbReference type="ARBA" id="ARBA00022475"/>
    </source>
</evidence>
<evidence type="ECO:0000256" key="1">
    <source>
        <dbReference type="ARBA" id="ARBA00004651"/>
    </source>
</evidence>
<dbReference type="OrthoDB" id="9814461at2"/>
<evidence type="ECO:0000256" key="6">
    <source>
        <dbReference type="SAM" id="Phobius"/>
    </source>
</evidence>
<evidence type="ECO:0000256" key="5">
    <source>
        <dbReference type="ARBA" id="ARBA00023136"/>
    </source>
</evidence>
<dbReference type="AlphaFoldDB" id="A0A1H5JBS7"/>
<dbReference type="CDD" id="cd06581">
    <property type="entry name" value="TM_PBP1_LivM_like"/>
    <property type="match status" value="1"/>
</dbReference>
<feature type="transmembrane region" description="Helical" evidence="6">
    <location>
        <begin position="283"/>
        <end position="306"/>
    </location>
</feature>
<dbReference type="Proteomes" id="UP000198992">
    <property type="component" value="Unassembled WGS sequence"/>
</dbReference>
<feature type="transmembrane region" description="Helical" evidence="6">
    <location>
        <begin position="53"/>
        <end position="75"/>
    </location>
</feature>
<dbReference type="PANTHER" id="PTHR30482:SF17">
    <property type="entry name" value="ABC TRANSPORTER ATP-BINDING PROTEIN"/>
    <property type="match status" value="1"/>
</dbReference>
<dbReference type="RefSeq" id="WP_092125421.1">
    <property type="nucleotide sequence ID" value="NZ_FNTH01000001.1"/>
</dbReference>
<feature type="transmembrane region" description="Helical" evidence="6">
    <location>
        <begin position="244"/>
        <end position="271"/>
    </location>
</feature>
<dbReference type="Pfam" id="PF02653">
    <property type="entry name" value="BPD_transp_2"/>
    <property type="match status" value="1"/>
</dbReference>
<evidence type="ECO:0000313" key="7">
    <source>
        <dbReference type="EMBL" id="SEE49986.1"/>
    </source>
</evidence>
<evidence type="ECO:0000256" key="3">
    <source>
        <dbReference type="ARBA" id="ARBA00022692"/>
    </source>
</evidence>
<feature type="transmembrane region" description="Helical" evidence="6">
    <location>
        <begin position="113"/>
        <end position="131"/>
    </location>
</feature>
<protein>
    <submittedName>
        <fullName evidence="7">Amino acid/amide ABC transporter membrane protein 2, HAAT family</fullName>
    </submittedName>
</protein>
<keyword evidence="3 6" id="KW-0812">Transmembrane</keyword>
<proteinExistence type="predicted"/>
<dbReference type="GO" id="GO:0015658">
    <property type="term" value="F:branched-chain amino acid transmembrane transporter activity"/>
    <property type="evidence" value="ECO:0007669"/>
    <property type="project" value="InterPro"/>
</dbReference>
<keyword evidence="5 6" id="KW-0472">Membrane</keyword>
<feature type="transmembrane region" description="Helical" evidence="6">
    <location>
        <begin position="87"/>
        <end position="107"/>
    </location>
</feature>
<dbReference type="EMBL" id="FNTH01000001">
    <property type="protein sequence ID" value="SEE49986.1"/>
    <property type="molecule type" value="Genomic_DNA"/>
</dbReference>
<sequence length="342" mass="36253">MTLMPTRTILLACAIVLVAAIAGAPFVLNEGILRLATECLLLLTMAQMWNLLAGYAGLVSLGHQVFIAFGAYALFLTSGWLEVTPIWVLPVAPLVAAAVAAIIAFPLFRLRDAYFSIAMWVFAEIIGAFTMKSQAVGGTSGVPLATSKLIDFDWFEPTMFWLAGGLTLVTIAALYKMMSSSFGLGLMSVRDNDLAAMSVGVDVRHNRFIAFVLSAAGCGLAGALSFMGNLFIAPLAAFDVNWSVYMMFIVIIGGIGTLEGPILGVIIFFGLRELMTGPLGLSGGWYLVGLGIIAVVVMIVAPRGIWPALRDRLGVRLLDVHRAAPRPAAATILPGASERVTG</sequence>
<gene>
    <name evidence="7" type="ORF">SAMN05444164_8360</name>
</gene>
<comment type="subcellular location">
    <subcellularLocation>
        <location evidence="1">Cell membrane</location>
        <topology evidence="1">Multi-pass membrane protein</topology>
    </subcellularLocation>
</comment>
<dbReference type="InterPro" id="IPR043428">
    <property type="entry name" value="LivM-like"/>
</dbReference>
<dbReference type="PANTHER" id="PTHR30482">
    <property type="entry name" value="HIGH-AFFINITY BRANCHED-CHAIN AMINO ACID TRANSPORT SYSTEM PERMEASE"/>
    <property type="match status" value="1"/>
</dbReference>
<evidence type="ECO:0000256" key="4">
    <source>
        <dbReference type="ARBA" id="ARBA00022989"/>
    </source>
</evidence>
<reference evidence="7 8" key="1">
    <citation type="submission" date="2016-10" db="EMBL/GenBank/DDBJ databases">
        <authorList>
            <person name="de Groot N.N."/>
        </authorList>
    </citation>
    <scope>NUCLEOTIDE SEQUENCE [LARGE SCALE GENOMIC DNA]</scope>
    <source>
        <strain evidence="7 8">MT12</strain>
    </source>
</reference>
<keyword evidence="2" id="KW-1003">Cell membrane</keyword>
<accession>A0A1H5JBS7</accession>
<dbReference type="GO" id="GO:0005886">
    <property type="term" value="C:plasma membrane"/>
    <property type="evidence" value="ECO:0007669"/>
    <property type="project" value="UniProtKB-SubCell"/>
</dbReference>
<organism evidence="7 8">
    <name type="scientific">Bradyrhizobium erythrophlei</name>
    <dbReference type="NCBI Taxonomy" id="1437360"/>
    <lineage>
        <taxon>Bacteria</taxon>
        <taxon>Pseudomonadati</taxon>
        <taxon>Pseudomonadota</taxon>
        <taxon>Alphaproteobacteria</taxon>
        <taxon>Hyphomicrobiales</taxon>
        <taxon>Nitrobacteraceae</taxon>
        <taxon>Bradyrhizobium</taxon>
    </lineage>
</organism>
<dbReference type="InterPro" id="IPR001851">
    <property type="entry name" value="ABC_transp_permease"/>
</dbReference>
<name>A0A1H5JBS7_9BRAD</name>